<protein>
    <submittedName>
        <fullName evidence="1">Uncharacterized protein</fullName>
    </submittedName>
</protein>
<evidence type="ECO:0000313" key="2">
    <source>
        <dbReference type="Proteomes" id="UP001189429"/>
    </source>
</evidence>
<dbReference type="Proteomes" id="UP001189429">
    <property type="component" value="Unassembled WGS sequence"/>
</dbReference>
<sequence length="155" mass="17317">MDSCSCCPPRRLTVWVVTITARGTDCYHQARRTLTSRPASHARCSYSRDLSRLARWMELHRGSLPGHVLWLDSTPQHGDEYAARNGNGTWRNTLAHQVLSAFAPSVGLVRLQPVLDDRWDSHCSTATAKDGLHWCYESDAFEEYLSTVLTAAAAS</sequence>
<reference evidence="1" key="1">
    <citation type="submission" date="2023-10" db="EMBL/GenBank/DDBJ databases">
        <authorList>
            <person name="Chen Y."/>
            <person name="Shah S."/>
            <person name="Dougan E. K."/>
            <person name="Thang M."/>
            <person name="Chan C."/>
        </authorList>
    </citation>
    <scope>NUCLEOTIDE SEQUENCE [LARGE SCALE GENOMIC DNA]</scope>
</reference>
<name>A0ABN9W402_9DINO</name>
<evidence type="ECO:0000313" key="1">
    <source>
        <dbReference type="EMBL" id="CAK0880803.1"/>
    </source>
</evidence>
<dbReference type="EMBL" id="CAUYUJ010018118">
    <property type="protein sequence ID" value="CAK0880803.1"/>
    <property type="molecule type" value="Genomic_DNA"/>
</dbReference>
<gene>
    <name evidence="1" type="ORF">PCOR1329_LOCUS63830</name>
</gene>
<organism evidence="1 2">
    <name type="scientific">Prorocentrum cordatum</name>
    <dbReference type="NCBI Taxonomy" id="2364126"/>
    <lineage>
        <taxon>Eukaryota</taxon>
        <taxon>Sar</taxon>
        <taxon>Alveolata</taxon>
        <taxon>Dinophyceae</taxon>
        <taxon>Prorocentrales</taxon>
        <taxon>Prorocentraceae</taxon>
        <taxon>Prorocentrum</taxon>
    </lineage>
</organism>
<accession>A0ABN9W402</accession>
<feature type="non-terminal residue" evidence="1">
    <location>
        <position position="155"/>
    </location>
</feature>
<comment type="caution">
    <text evidence="1">The sequence shown here is derived from an EMBL/GenBank/DDBJ whole genome shotgun (WGS) entry which is preliminary data.</text>
</comment>
<keyword evidence="2" id="KW-1185">Reference proteome</keyword>
<proteinExistence type="predicted"/>